<feature type="domain" description="FAD dependent oxidoreductase" evidence="6">
    <location>
        <begin position="13"/>
        <end position="433"/>
    </location>
</feature>
<keyword evidence="4" id="KW-0274">FAD</keyword>
<reference evidence="7 8" key="1">
    <citation type="journal article" date="2019" name="New Phytol.">
        <title>Comparative genomics reveals unique wood-decay strategies and fruiting body development in the Schizophyllaceae.</title>
        <authorList>
            <person name="Almasi E."/>
            <person name="Sahu N."/>
            <person name="Krizsan K."/>
            <person name="Balint B."/>
            <person name="Kovacs G.M."/>
            <person name="Kiss B."/>
            <person name="Cseklye J."/>
            <person name="Drula E."/>
            <person name="Henrissat B."/>
            <person name="Nagy I."/>
            <person name="Chovatia M."/>
            <person name="Adam C."/>
            <person name="LaButti K."/>
            <person name="Lipzen A."/>
            <person name="Riley R."/>
            <person name="Grigoriev I.V."/>
            <person name="Nagy L.G."/>
        </authorList>
    </citation>
    <scope>NUCLEOTIDE SEQUENCE [LARGE SCALE GENOMIC DNA]</scope>
    <source>
        <strain evidence="7 8">NL-1724</strain>
    </source>
</reference>
<dbReference type="OrthoDB" id="2219495at2759"/>
<dbReference type="Proteomes" id="UP000320762">
    <property type="component" value="Unassembled WGS sequence"/>
</dbReference>
<evidence type="ECO:0000256" key="4">
    <source>
        <dbReference type="ARBA" id="ARBA00022827"/>
    </source>
</evidence>
<dbReference type="EMBL" id="VDMD01000005">
    <property type="protein sequence ID" value="TRM65520.1"/>
    <property type="molecule type" value="Genomic_DNA"/>
</dbReference>
<keyword evidence="5" id="KW-0560">Oxidoreductase</keyword>
<dbReference type="GO" id="GO:0008115">
    <property type="term" value="F:sarcosine oxidase activity"/>
    <property type="evidence" value="ECO:0007669"/>
    <property type="project" value="TreeGrafter"/>
</dbReference>
<dbReference type="AlphaFoldDB" id="A0A550CL28"/>
<dbReference type="SUPFAM" id="SSF51905">
    <property type="entry name" value="FAD/NAD(P)-binding domain"/>
    <property type="match status" value="1"/>
</dbReference>
<dbReference type="PANTHER" id="PTHR10961">
    <property type="entry name" value="PEROXISOMAL SARCOSINE OXIDASE"/>
    <property type="match status" value="1"/>
</dbReference>
<comment type="similarity">
    <text evidence="2">Belongs to the MSOX/MTOX family.</text>
</comment>
<dbReference type="STRING" id="97359.A0A550CL28"/>
<name>A0A550CL28_9AGAR</name>
<keyword evidence="8" id="KW-1185">Reference proteome</keyword>
<protein>
    <submittedName>
        <fullName evidence="7">FAD dependent oxidoreductase</fullName>
    </submittedName>
</protein>
<evidence type="ECO:0000313" key="8">
    <source>
        <dbReference type="Proteomes" id="UP000320762"/>
    </source>
</evidence>
<accession>A0A550CL28</accession>
<comment type="cofactor">
    <cofactor evidence="1">
        <name>FAD</name>
        <dbReference type="ChEBI" id="CHEBI:57692"/>
    </cofactor>
</comment>
<evidence type="ECO:0000256" key="5">
    <source>
        <dbReference type="ARBA" id="ARBA00023002"/>
    </source>
</evidence>
<dbReference type="InterPro" id="IPR006076">
    <property type="entry name" value="FAD-dep_OxRdtase"/>
</dbReference>
<dbReference type="Pfam" id="PF01266">
    <property type="entry name" value="DAO"/>
    <property type="match status" value="1"/>
</dbReference>
<dbReference type="Gene3D" id="3.30.9.10">
    <property type="entry name" value="D-Amino Acid Oxidase, subunit A, domain 2"/>
    <property type="match status" value="1"/>
</dbReference>
<comment type="caution">
    <text evidence="7">The sequence shown here is derived from an EMBL/GenBank/DDBJ whole genome shotgun (WGS) entry which is preliminary data.</text>
</comment>
<dbReference type="InterPro" id="IPR045170">
    <property type="entry name" value="MTOX"/>
</dbReference>
<organism evidence="7 8">
    <name type="scientific">Schizophyllum amplum</name>
    <dbReference type="NCBI Taxonomy" id="97359"/>
    <lineage>
        <taxon>Eukaryota</taxon>
        <taxon>Fungi</taxon>
        <taxon>Dikarya</taxon>
        <taxon>Basidiomycota</taxon>
        <taxon>Agaricomycotina</taxon>
        <taxon>Agaricomycetes</taxon>
        <taxon>Agaricomycetidae</taxon>
        <taxon>Agaricales</taxon>
        <taxon>Schizophyllaceae</taxon>
        <taxon>Schizophyllum</taxon>
    </lineage>
</organism>
<keyword evidence="3" id="KW-0285">Flavoprotein</keyword>
<dbReference type="PANTHER" id="PTHR10961:SF15">
    <property type="entry name" value="FAD DEPENDENT OXIDOREDUCTASE DOMAIN-CONTAINING PROTEIN"/>
    <property type="match status" value="1"/>
</dbReference>
<gene>
    <name evidence="7" type="ORF">BD626DRAFT_535905</name>
</gene>
<evidence type="ECO:0000313" key="7">
    <source>
        <dbReference type="EMBL" id="TRM65520.1"/>
    </source>
</evidence>
<dbReference type="InterPro" id="IPR036188">
    <property type="entry name" value="FAD/NAD-bd_sf"/>
</dbReference>
<evidence type="ECO:0000256" key="2">
    <source>
        <dbReference type="ARBA" id="ARBA00010989"/>
    </source>
</evidence>
<proteinExistence type="inferred from homology"/>
<dbReference type="Gene3D" id="3.50.50.60">
    <property type="entry name" value="FAD/NAD(P)-binding domain"/>
    <property type="match status" value="1"/>
</dbReference>
<evidence type="ECO:0000256" key="1">
    <source>
        <dbReference type="ARBA" id="ARBA00001974"/>
    </source>
</evidence>
<sequence length="491" mass="54760">MSMLMEDLQSKSILIVGAGVAGLSTSLHLARAGVQVTVLDYQPYSVNGYSPSDGCDAASADVNKIFRAQWLSNASSYIADGHEVHYQKLAFEARDVWVQWNQDLASTPWEELPEALSPKMTLFHECGFVRMPHHPDAPVTNFEKDGMKTLSKDQLAKHYILSSQEDKKRAKEAGLLDRLAAFRWEGDGVLDMTGGFTVADKACAYAQYLCTKAGVKFVFGAAGKVVELVKEDNKVVGVKTEDGQTHRADLVILACGGWTPSLLPEVCDRLETTAGSVVSVQLPPKEDRPDLWDKFSPEKSTVWTKGFNDAKAAPRASIYGFPRTEKGIIKIGYRGIKFTNFVDHPLAPGLRISYPKTKYTAQKESRVPLISMEVVKDTIKEILPDLAEYGKIVDTRLCWYCDSLDNNFLVDYVPQYGNTLAVVSGGSGHMFKQTRHGCLLRKDTEYTRLWKWPMPERESIPWVDKSNGLEQGELGPRVLRKVVMAEQPDWQ</sequence>
<dbReference type="GO" id="GO:0050660">
    <property type="term" value="F:flavin adenine dinucleotide binding"/>
    <property type="evidence" value="ECO:0007669"/>
    <property type="project" value="InterPro"/>
</dbReference>
<evidence type="ECO:0000259" key="6">
    <source>
        <dbReference type="Pfam" id="PF01266"/>
    </source>
</evidence>
<evidence type="ECO:0000256" key="3">
    <source>
        <dbReference type="ARBA" id="ARBA00022630"/>
    </source>
</evidence>